<dbReference type="AlphaFoldDB" id="A0A8K0A752"/>
<dbReference type="EMBL" id="OV696692">
    <property type="protein sequence ID" value="CAH1269407.1"/>
    <property type="molecule type" value="Genomic_DNA"/>
</dbReference>
<accession>A0A8K0A752</accession>
<keyword evidence="2" id="KW-1185">Reference proteome</keyword>
<protein>
    <submittedName>
        <fullName evidence="1">Hypp4173 protein</fullName>
    </submittedName>
</protein>
<dbReference type="Proteomes" id="UP000838412">
    <property type="component" value="Chromosome 7"/>
</dbReference>
<gene>
    <name evidence="1" type="primary">Hypp4173</name>
    <name evidence="1" type="ORF">BLAG_LOCUS22061</name>
</gene>
<name>A0A8K0A752_BRALA</name>
<dbReference type="OrthoDB" id="6117453at2759"/>
<evidence type="ECO:0000313" key="1">
    <source>
        <dbReference type="EMBL" id="CAH1269407.1"/>
    </source>
</evidence>
<reference evidence="1" key="1">
    <citation type="submission" date="2022-01" db="EMBL/GenBank/DDBJ databases">
        <authorList>
            <person name="Braso-Vives M."/>
        </authorList>
    </citation>
    <scope>NUCLEOTIDE SEQUENCE</scope>
</reference>
<proteinExistence type="predicted"/>
<organism evidence="1 2">
    <name type="scientific">Branchiostoma lanceolatum</name>
    <name type="common">Common lancelet</name>
    <name type="synonym">Amphioxus lanceolatum</name>
    <dbReference type="NCBI Taxonomy" id="7740"/>
    <lineage>
        <taxon>Eukaryota</taxon>
        <taxon>Metazoa</taxon>
        <taxon>Chordata</taxon>
        <taxon>Cephalochordata</taxon>
        <taxon>Leptocardii</taxon>
        <taxon>Amphioxiformes</taxon>
        <taxon>Branchiostomatidae</taxon>
        <taxon>Branchiostoma</taxon>
    </lineage>
</organism>
<evidence type="ECO:0000313" key="2">
    <source>
        <dbReference type="Proteomes" id="UP000838412"/>
    </source>
</evidence>
<sequence length="203" mass="22349">MKMRKYKDTVVQTKAIGLHAGHTTKWSPLAAKSKVSAPKGEELLDLFRSSGTLDGYNIRQFERQMRRFDANILPAAQGEDLPQAPWTLTKAQLRLADERLASIKGATGHSFRPDMAMFADGGANLKTEEIIYAVSHGVVKFCLRGLLGDQQRHAVNEYCDAIANFLEGTSPHQLDEIQVWNFAQALPVLLLQTTLGVAVGSTL</sequence>